<dbReference type="EMBL" id="BMIB01000003">
    <property type="protein sequence ID" value="GGH69698.1"/>
    <property type="molecule type" value="Genomic_DNA"/>
</dbReference>
<dbReference type="PANTHER" id="PTHR37299:SF1">
    <property type="entry name" value="STAGE 0 SPORULATION PROTEIN A HOMOLOG"/>
    <property type="match status" value="1"/>
</dbReference>
<dbReference type="GO" id="GO:0000156">
    <property type="term" value="F:phosphorelay response regulator activity"/>
    <property type="evidence" value="ECO:0007669"/>
    <property type="project" value="InterPro"/>
</dbReference>
<evidence type="ECO:0000259" key="2">
    <source>
        <dbReference type="PROSITE" id="PS50110"/>
    </source>
</evidence>
<dbReference type="Proteomes" id="UP000627292">
    <property type="component" value="Unassembled WGS sequence"/>
</dbReference>
<evidence type="ECO:0000313" key="4">
    <source>
        <dbReference type="EMBL" id="GGH69698.1"/>
    </source>
</evidence>
<reference evidence="4" key="2">
    <citation type="submission" date="2020-09" db="EMBL/GenBank/DDBJ databases">
        <authorList>
            <person name="Sun Q."/>
            <person name="Zhou Y."/>
        </authorList>
    </citation>
    <scope>NUCLEOTIDE SEQUENCE</scope>
    <source>
        <strain evidence="4">CGMCC 1.15290</strain>
    </source>
</reference>
<evidence type="ECO:0000256" key="1">
    <source>
        <dbReference type="PROSITE-ProRule" id="PRU00169"/>
    </source>
</evidence>
<dbReference type="InterPro" id="IPR001789">
    <property type="entry name" value="Sig_transdc_resp-reg_receiver"/>
</dbReference>
<feature type="modified residue" description="4-aspartylphosphate" evidence="1">
    <location>
        <position position="54"/>
    </location>
</feature>
<sequence>MKVLIIEDEELAAATLRNMLRRIDPQIEVMASLETVAASVKWLQQQQPDLIFMDIHLGDGESFGIFREVIVSCPVIFTTAYDQYTLQAFKHQGIDYLLKPFDEVDVRAALDKLAAIRRSATPADATPATATPTATTTSALPAPVAGKLRNRFMIRLGNLIKTVQMDEVAWFMASDKYLFMVTKDQQRYIIEETISSLEPQLNPETFFRINRKFIISIHAIREMHRLPRNRVSIVLNPPPQESMDIIVSEERAEEFKQWLNL</sequence>
<dbReference type="Gene3D" id="3.40.50.2300">
    <property type="match status" value="1"/>
</dbReference>
<proteinExistence type="predicted"/>
<name>A0A917IYS4_9BACT</name>
<feature type="domain" description="Response regulatory" evidence="2">
    <location>
        <begin position="2"/>
        <end position="114"/>
    </location>
</feature>
<dbReference type="InterPro" id="IPR007492">
    <property type="entry name" value="LytTR_DNA-bd_dom"/>
</dbReference>
<dbReference type="InterPro" id="IPR046947">
    <property type="entry name" value="LytR-like"/>
</dbReference>
<keyword evidence="5" id="KW-1185">Reference proteome</keyword>
<accession>A0A917IYS4</accession>
<dbReference type="Pfam" id="PF00072">
    <property type="entry name" value="Response_reg"/>
    <property type="match status" value="1"/>
</dbReference>
<dbReference type="Gene3D" id="2.40.50.1020">
    <property type="entry name" value="LytTr DNA-binding domain"/>
    <property type="match status" value="1"/>
</dbReference>
<dbReference type="SMART" id="SM00448">
    <property type="entry name" value="REC"/>
    <property type="match status" value="1"/>
</dbReference>
<feature type="domain" description="HTH LytTR-type" evidence="3">
    <location>
        <begin position="152"/>
        <end position="261"/>
    </location>
</feature>
<evidence type="ECO:0000313" key="5">
    <source>
        <dbReference type="Proteomes" id="UP000627292"/>
    </source>
</evidence>
<dbReference type="PROSITE" id="PS50110">
    <property type="entry name" value="RESPONSE_REGULATORY"/>
    <property type="match status" value="1"/>
</dbReference>
<dbReference type="Pfam" id="PF04397">
    <property type="entry name" value="LytTR"/>
    <property type="match status" value="1"/>
</dbReference>
<evidence type="ECO:0000259" key="3">
    <source>
        <dbReference type="PROSITE" id="PS50930"/>
    </source>
</evidence>
<protein>
    <submittedName>
        <fullName evidence="4">DNA-binding response regulator</fullName>
    </submittedName>
</protein>
<dbReference type="AlphaFoldDB" id="A0A917IYS4"/>
<dbReference type="SMART" id="SM00850">
    <property type="entry name" value="LytTR"/>
    <property type="match status" value="1"/>
</dbReference>
<keyword evidence="4" id="KW-0238">DNA-binding</keyword>
<dbReference type="SUPFAM" id="SSF52172">
    <property type="entry name" value="CheY-like"/>
    <property type="match status" value="1"/>
</dbReference>
<dbReference type="GO" id="GO:0003677">
    <property type="term" value="F:DNA binding"/>
    <property type="evidence" value="ECO:0007669"/>
    <property type="project" value="UniProtKB-KW"/>
</dbReference>
<comment type="caution">
    <text evidence="4">The sequence shown here is derived from an EMBL/GenBank/DDBJ whole genome shotgun (WGS) entry which is preliminary data.</text>
</comment>
<dbReference type="PROSITE" id="PS50930">
    <property type="entry name" value="HTH_LYTTR"/>
    <property type="match status" value="1"/>
</dbReference>
<organism evidence="4 5">
    <name type="scientific">Filimonas zeae</name>
    <dbReference type="NCBI Taxonomy" id="1737353"/>
    <lineage>
        <taxon>Bacteria</taxon>
        <taxon>Pseudomonadati</taxon>
        <taxon>Bacteroidota</taxon>
        <taxon>Chitinophagia</taxon>
        <taxon>Chitinophagales</taxon>
        <taxon>Chitinophagaceae</taxon>
        <taxon>Filimonas</taxon>
    </lineage>
</organism>
<reference evidence="4" key="1">
    <citation type="journal article" date="2014" name="Int. J. Syst. Evol. Microbiol.">
        <title>Complete genome sequence of Corynebacterium casei LMG S-19264T (=DSM 44701T), isolated from a smear-ripened cheese.</title>
        <authorList>
            <consortium name="US DOE Joint Genome Institute (JGI-PGF)"/>
            <person name="Walter F."/>
            <person name="Albersmeier A."/>
            <person name="Kalinowski J."/>
            <person name="Ruckert C."/>
        </authorList>
    </citation>
    <scope>NUCLEOTIDE SEQUENCE</scope>
    <source>
        <strain evidence="4">CGMCC 1.15290</strain>
    </source>
</reference>
<dbReference type="InterPro" id="IPR011006">
    <property type="entry name" value="CheY-like_superfamily"/>
</dbReference>
<gene>
    <name evidence="4" type="ORF">GCM10011379_27250</name>
</gene>
<dbReference type="RefSeq" id="WP_188953111.1">
    <property type="nucleotide sequence ID" value="NZ_BMIB01000003.1"/>
</dbReference>
<dbReference type="PANTHER" id="PTHR37299">
    <property type="entry name" value="TRANSCRIPTIONAL REGULATOR-RELATED"/>
    <property type="match status" value="1"/>
</dbReference>
<keyword evidence="1" id="KW-0597">Phosphoprotein</keyword>